<keyword evidence="2" id="KW-1185">Reference proteome</keyword>
<dbReference type="SUPFAM" id="SSF48208">
    <property type="entry name" value="Six-hairpin glycosidases"/>
    <property type="match status" value="1"/>
</dbReference>
<sequence>MSDIRAAFDSFPKRATKTDDLDDIYACTGNRAYLVGSQNGTFPDIGHHVEDEMGGLWAHPIKLLDGFWLRVSDGENGTWLTDAERFENRGIGTVHRYSLDAPAVRVEQRSVVPDDTTGLLVEYEFENESGRELDLNLRFLARSDLLPAWLSDEVGLSDAPDEGDIRDELFVASDRDNPWAVAVGASTDITDIRTGRDLWGPERTAGDGVSGELATSVSLAPDERASVTVSIAGSNSGVEDALDRLSHLQSNATTLVAEKRERYEKLENQASIRSPDEYLDDIYSWVKLNLDMLRRDVPGVGEGFGAGLPTYPWWFGTDGAYTVQGALPMGYHEQAKETLRTLATLSERENGNGRIIHEASTNGAVFNPGNTQETPHFVRAVYDTYRWTGDEQFLEELYPACRKAMRYLFEERDDDTDGRPEGYGIMEVKGLNLELIDSAVYGLDGLRALKRLATAVGDEETASWSHSFASEVESAVEPFFWAEGEEMYRDMVGTPEEMLNHLDDIRWQMEESGNERGLAWCDRIEARAREAIEAGEPDDEAWQFKQWVVTTPLEVGLAPEARATSALNRLESDEFSGEWGLKLSGTGNENFMTISTGVMAVAEAEYGRVDAAIDYLDRMAKTEPLHMPGSISEMLPDFGCAVQAWTAYGFGRVLVEHIAGIRPSAGSQSLMISPTLPDEWNHLTISDISLGKTTAQYHIEQDDESVVLQFEIEDAGWTLDFNLPAVNGRVDSIRIGKRRYQSFDEVKNIELPSGQTTIRVDF</sequence>
<evidence type="ECO:0008006" key="3">
    <source>
        <dbReference type="Google" id="ProtNLM"/>
    </source>
</evidence>
<name>A0A1N7CRD1_9EURY</name>
<dbReference type="RefSeq" id="WP_076431145.1">
    <property type="nucleotide sequence ID" value="NZ_FTNO01000003.1"/>
</dbReference>
<dbReference type="InterPro" id="IPR012341">
    <property type="entry name" value="6hp_glycosidase-like_sf"/>
</dbReference>
<evidence type="ECO:0000313" key="2">
    <source>
        <dbReference type="Proteomes" id="UP000186914"/>
    </source>
</evidence>
<dbReference type="GO" id="GO:0005975">
    <property type="term" value="P:carbohydrate metabolic process"/>
    <property type="evidence" value="ECO:0007669"/>
    <property type="project" value="InterPro"/>
</dbReference>
<dbReference type="AlphaFoldDB" id="A0A1N7CRD1"/>
<dbReference type="EMBL" id="FTNO01000003">
    <property type="protein sequence ID" value="SIR66159.1"/>
    <property type="molecule type" value="Genomic_DNA"/>
</dbReference>
<gene>
    <name evidence="1" type="ORF">SAMN05421858_3199</name>
</gene>
<dbReference type="Gene3D" id="1.50.10.10">
    <property type="match status" value="1"/>
</dbReference>
<accession>A0A1N7CRD1</accession>
<evidence type="ECO:0000313" key="1">
    <source>
        <dbReference type="EMBL" id="SIR66159.1"/>
    </source>
</evidence>
<proteinExistence type="predicted"/>
<dbReference type="OrthoDB" id="7795at2157"/>
<dbReference type="InterPro" id="IPR008928">
    <property type="entry name" value="6-hairpin_glycosidase_sf"/>
</dbReference>
<dbReference type="Proteomes" id="UP000186914">
    <property type="component" value="Unassembled WGS sequence"/>
</dbReference>
<reference evidence="2" key="1">
    <citation type="submission" date="2017-01" db="EMBL/GenBank/DDBJ databases">
        <authorList>
            <person name="Varghese N."/>
            <person name="Submissions S."/>
        </authorList>
    </citation>
    <scope>NUCLEOTIDE SEQUENCE [LARGE SCALE GENOMIC DNA]</scope>
    <source>
        <strain evidence="2">CGMCC 1.7737</strain>
    </source>
</reference>
<organism evidence="1 2">
    <name type="scientific">Haladaptatus litoreus</name>
    <dbReference type="NCBI Taxonomy" id="553468"/>
    <lineage>
        <taxon>Archaea</taxon>
        <taxon>Methanobacteriati</taxon>
        <taxon>Methanobacteriota</taxon>
        <taxon>Stenosarchaea group</taxon>
        <taxon>Halobacteria</taxon>
        <taxon>Halobacteriales</taxon>
        <taxon>Haladaptataceae</taxon>
        <taxon>Haladaptatus</taxon>
    </lineage>
</organism>
<protein>
    <recommendedName>
        <fullName evidence="3">Alpha-L-rhamnosidase</fullName>
    </recommendedName>
</protein>